<dbReference type="Pfam" id="PF01980">
    <property type="entry name" value="TrmO_N"/>
    <property type="match status" value="1"/>
</dbReference>
<proteinExistence type="inferred from homology"/>
<dbReference type="PANTHER" id="PTHR12818:SF0">
    <property type="entry name" value="TRNA (ADENINE(37)-N6)-METHYLTRANSFERASE"/>
    <property type="match status" value="1"/>
</dbReference>
<dbReference type="PANTHER" id="PTHR12818">
    <property type="entry name" value="TRNA (ADENINE(37)-N6)-METHYLTRANSFERASE"/>
    <property type="match status" value="1"/>
</dbReference>
<evidence type="ECO:0000256" key="1">
    <source>
        <dbReference type="ARBA" id="ARBA00022691"/>
    </source>
</evidence>
<organism evidence="4 5">
    <name type="scientific">Methanocorpusculum petauri</name>
    <dbReference type="NCBI Taxonomy" id="3002863"/>
    <lineage>
        <taxon>Archaea</taxon>
        <taxon>Methanobacteriati</taxon>
        <taxon>Methanobacteriota</taxon>
        <taxon>Stenosarchaea group</taxon>
        <taxon>Methanomicrobia</taxon>
        <taxon>Methanomicrobiales</taxon>
        <taxon>Methanocorpusculaceae</taxon>
        <taxon>Methanocorpusculum</taxon>
    </lineage>
</organism>
<keyword evidence="1" id="KW-0949">S-adenosyl-L-methionine</keyword>
<dbReference type="EMBL" id="JAPTGB010000013">
    <property type="protein sequence ID" value="MCZ0860965.1"/>
    <property type="molecule type" value="Genomic_DNA"/>
</dbReference>
<keyword evidence="5" id="KW-1185">Reference proteome</keyword>
<reference evidence="4" key="1">
    <citation type="submission" date="2022-12" db="EMBL/GenBank/DDBJ databases">
        <title>Isolation and characterisation of novel Methanocorpusculum spp. from native Australian herbivores indicates the genus is ancestrally host-associated.</title>
        <authorList>
            <person name="Volmer J.G."/>
            <person name="Soo R.M."/>
            <person name="Evans P.N."/>
            <person name="Hoedt E.C."/>
            <person name="Astorga Alsina A.L."/>
            <person name="Woodcroft B.J."/>
            <person name="Tyson G.W."/>
            <person name="Hugenholtz P."/>
            <person name="Morrison M."/>
        </authorList>
    </citation>
    <scope>NUCLEOTIDE SEQUENCE</scope>
    <source>
        <strain evidence="4">MG</strain>
    </source>
</reference>
<evidence type="ECO:0000313" key="5">
    <source>
        <dbReference type="Proteomes" id="UP001141422"/>
    </source>
</evidence>
<dbReference type="RefSeq" id="WP_268925162.1">
    <property type="nucleotide sequence ID" value="NZ_JAPTGB010000013.1"/>
</dbReference>
<sequence>MEPVTYRPVGVIHSPHTSLAGMPIQPPAAKSFAGTLEVLPELADGLTGIEGFTRLILIYQLHKSEGFSLTATPFLDTTTHGVFATRVPRRPNQIGLSIVKLLGRKGNGLEIGEVDILDGTPVLDIKPYVPPFDAYPQERYGWFEGKLDDIEAARSDDRFICGKSNTSE</sequence>
<dbReference type="NCBIfam" id="TIGR00104">
    <property type="entry name" value="tRNA_TsaA"/>
    <property type="match status" value="1"/>
</dbReference>
<dbReference type="PROSITE" id="PS51668">
    <property type="entry name" value="TSAA_2"/>
    <property type="match status" value="1"/>
</dbReference>
<protein>
    <submittedName>
        <fullName evidence="4">tRNA (N6-threonylcarbamoyladenosine(37)-N6)-methyltransferase TrmO</fullName>
    </submittedName>
</protein>
<dbReference type="InterPro" id="IPR023370">
    <property type="entry name" value="TrmO-like_N"/>
</dbReference>
<dbReference type="InterPro" id="IPR036414">
    <property type="entry name" value="YaeB_N_sf"/>
</dbReference>
<dbReference type="Proteomes" id="UP001141422">
    <property type="component" value="Unassembled WGS sequence"/>
</dbReference>
<evidence type="ECO:0000256" key="2">
    <source>
        <dbReference type="ARBA" id="ARBA00033753"/>
    </source>
</evidence>
<dbReference type="Gene3D" id="2.40.30.70">
    <property type="entry name" value="YaeB-like"/>
    <property type="match status" value="1"/>
</dbReference>
<evidence type="ECO:0000259" key="3">
    <source>
        <dbReference type="PROSITE" id="PS51668"/>
    </source>
</evidence>
<gene>
    <name evidence="4" type="primary">tsaA</name>
    <name evidence="4" type="ORF">O0S10_06970</name>
</gene>
<feature type="domain" description="TsaA-like" evidence="3">
    <location>
        <begin position="6"/>
        <end position="137"/>
    </location>
</feature>
<dbReference type="SUPFAM" id="SSF118196">
    <property type="entry name" value="YaeB-like"/>
    <property type="match status" value="1"/>
</dbReference>
<name>A0ABT4IGU7_9EURY</name>
<comment type="similarity">
    <text evidence="2">Belongs to the tRNA methyltransferase O family.</text>
</comment>
<evidence type="ECO:0000313" key="4">
    <source>
        <dbReference type="EMBL" id="MCZ0860965.1"/>
    </source>
</evidence>
<dbReference type="InterPro" id="IPR040372">
    <property type="entry name" value="YaeB-like"/>
</dbReference>
<accession>A0ABT4IGU7</accession>
<dbReference type="CDD" id="cd09281">
    <property type="entry name" value="UPF0066"/>
    <property type="match status" value="1"/>
</dbReference>
<comment type="caution">
    <text evidence="4">The sequence shown here is derived from an EMBL/GenBank/DDBJ whole genome shotgun (WGS) entry which is preliminary data.</text>
</comment>
<dbReference type="InterPro" id="IPR036413">
    <property type="entry name" value="YaeB-like_sf"/>
</dbReference>